<proteinExistence type="inferred from homology"/>
<dbReference type="InterPro" id="IPR004887">
    <property type="entry name" value="GSH_synth_subst-bd"/>
</dbReference>
<keyword evidence="12 15" id="KW-0460">Magnesium</keyword>
<comment type="subcellular location">
    <subcellularLocation>
        <location evidence="1">Plastid</location>
        <location evidence="1">Chloroplast</location>
    </subcellularLocation>
</comment>
<evidence type="ECO:0000313" key="19">
    <source>
        <dbReference type="EMBL" id="KCW61747.1"/>
    </source>
</evidence>
<organism evidence="19">
    <name type="scientific">Eucalyptus grandis</name>
    <name type="common">Flooded gum</name>
    <dbReference type="NCBI Taxonomy" id="71139"/>
    <lineage>
        <taxon>Eukaryota</taxon>
        <taxon>Viridiplantae</taxon>
        <taxon>Streptophyta</taxon>
        <taxon>Embryophyta</taxon>
        <taxon>Tracheophyta</taxon>
        <taxon>Spermatophyta</taxon>
        <taxon>Magnoliopsida</taxon>
        <taxon>eudicotyledons</taxon>
        <taxon>Gunneridae</taxon>
        <taxon>Pentapetalae</taxon>
        <taxon>rosids</taxon>
        <taxon>malvids</taxon>
        <taxon>Myrtales</taxon>
        <taxon>Myrtaceae</taxon>
        <taxon>Myrtoideae</taxon>
        <taxon>Eucalypteae</taxon>
        <taxon>Eucalyptus</taxon>
    </lineage>
</organism>
<dbReference type="InterPro" id="IPR016185">
    <property type="entry name" value="PreATP-grasp_dom_sf"/>
</dbReference>
<keyword evidence="11 15" id="KW-0067">ATP-binding</keyword>
<comment type="subunit">
    <text evidence="4">Homodimer.</text>
</comment>
<feature type="domain" description="Glutathione synthase substrate-binding" evidence="18">
    <location>
        <begin position="231"/>
        <end position="330"/>
    </location>
</feature>
<dbReference type="Gene3D" id="3.30.470.20">
    <property type="entry name" value="ATP-grasp fold, B domain"/>
    <property type="match status" value="1"/>
</dbReference>
<feature type="binding site" evidence="16">
    <location>
        <begin position="423"/>
        <end position="426"/>
    </location>
    <ligand>
        <name>ATP</name>
        <dbReference type="ChEBI" id="CHEBI:30616"/>
    </ligand>
</feature>
<feature type="binding site" evidence="16">
    <location>
        <begin position="387"/>
        <end position="396"/>
    </location>
    <ligand>
        <name>ATP</name>
        <dbReference type="ChEBI" id="CHEBI:30616"/>
    </ligand>
</feature>
<feature type="binding site" evidence="17">
    <location>
        <position position="391"/>
    </location>
    <ligand>
        <name>Mg(2+)</name>
        <dbReference type="ChEBI" id="CHEBI:18420"/>
    </ligand>
</feature>
<evidence type="ECO:0000256" key="4">
    <source>
        <dbReference type="ARBA" id="ARBA00011738"/>
    </source>
</evidence>
<name>A0A059B6A0_EUCGR</name>
<evidence type="ECO:0000256" key="3">
    <source>
        <dbReference type="ARBA" id="ARBA00010385"/>
    </source>
</evidence>
<dbReference type="NCBIfam" id="TIGR01986">
    <property type="entry name" value="glut_syn_euk"/>
    <property type="match status" value="1"/>
</dbReference>
<accession>A0A059B6A0</accession>
<dbReference type="PANTHER" id="PTHR11130:SF0">
    <property type="entry name" value="GLUTATHIONE SYNTHETASE"/>
    <property type="match status" value="1"/>
</dbReference>
<feature type="binding site" evidence="16">
    <location>
        <position position="449"/>
    </location>
    <ligand>
        <name>ATP</name>
        <dbReference type="ChEBI" id="CHEBI:30616"/>
    </ligand>
</feature>
<dbReference type="EMBL" id="KK198760">
    <property type="protein sequence ID" value="KCW61747.1"/>
    <property type="molecule type" value="Genomic_DNA"/>
</dbReference>
<evidence type="ECO:0000256" key="8">
    <source>
        <dbReference type="ARBA" id="ARBA00022684"/>
    </source>
</evidence>
<keyword evidence="7" id="KW-0934">Plastid</keyword>
<evidence type="ECO:0000259" key="18">
    <source>
        <dbReference type="Pfam" id="PF03199"/>
    </source>
</evidence>
<feature type="binding site" evidence="16">
    <location>
        <position position="398"/>
    </location>
    <ligand>
        <name>ATP</name>
        <dbReference type="ChEBI" id="CHEBI:30616"/>
    </ligand>
</feature>
<comment type="similarity">
    <text evidence="3 15">Belongs to the eukaryotic GSH synthase family.</text>
</comment>
<dbReference type="PIRSF" id="PIRSF001558">
    <property type="entry name" value="GSHase"/>
    <property type="match status" value="1"/>
</dbReference>
<evidence type="ECO:0000256" key="2">
    <source>
        <dbReference type="ARBA" id="ARBA00004965"/>
    </source>
</evidence>
<dbReference type="InterPro" id="IPR005615">
    <property type="entry name" value="Glutathione_synthase"/>
</dbReference>
<dbReference type="FunFam" id="3.30.1490.80:FF:000010">
    <property type="entry name" value="Glutathione synthetase"/>
    <property type="match status" value="1"/>
</dbReference>
<comment type="catalytic activity">
    <reaction evidence="14 15">
        <text>gamma-L-glutamyl-L-cysteine + glycine + ATP = glutathione + ADP + phosphate + H(+)</text>
        <dbReference type="Rhea" id="RHEA:13557"/>
        <dbReference type="ChEBI" id="CHEBI:15378"/>
        <dbReference type="ChEBI" id="CHEBI:30616"/>
        <dbReference type="ChEBI" id="CHEBI:43474"/>
        <dbReference type="ChEBI" id="CHEBI:57305"/>
        <dbReference type="ChEBI" id="CHEBI:57925"/>
        <dbReference type="ChEBI" id="CHEBI:58173"/>
        <dbReference type="ChEBI" id="CHEBI:456216"/>
        <dbReference type="EC" id="6.3.2.3"/>
    </reaction>
</comment>
<dbReference type="GO" id="GO:0005524">
    <property type="term" value="F:ATP binding"/>
    <property type="evidence" value="ECO:0007669"/>
    <property type="project" value="UniProtKB-UniRule"/>
</dbReference>
<comment type="pathway">
    <text evidence="2 15">Sulfur metabolism; glutathione biosynthesis; glutathione from L-cysteine and L-glutamate: step 2/2.</text>
</comment>
<keyword evidence="8 15" id="KW-0317">Glutathione biosynthesis</keyword>
<evidence type="ECO:0000256" key="11">
    <source>
        <dbReference type="ARBA" id="ARBA00022840"/>
    </source>
</evidence>
<evidence type="ECO:0000256" key="16">
    <source>
        <dbReference type="PIRSR" id="PIRSR001558-1"/>
    </source>
</evidence>
<dbReference type="eggNOG" id="KOG0021">
    <property type="taxonomic scope" value="Eukaryota"/>
</dbReference>
<dbReference type="Gene3D" id="1.10.1080.10">
    <property type="entry name" value="Glutathione Synthetase, Chain A, domain 3"/>
    <property type="match status" value="1"/>
</dbReference>
<evidence type="ECO:0000256" key="7">
    <source>
        <dbReference type="ARBA" id="ARBA00022640"/>
    </source>
</evidence>
<keyword evidence="5" id="KW-0150">Chloroplast</keyword>
<dbReference type="GO" id="GO:0000287">
    <property type="term" value="F:magnesium ion binding"/>
    <property type="evidence" value="ECO:0007669"/>
    <property type="project" value="UniProtKB-UniRule"/>
</dbReference>
<protein>
    <recommendedName>
        <fullName evidence="15">Glutathione synthetase</fullName>
        <shortName evidence="15">GSH-S</shortName>
        <ecNumber evidence="15">6.3.2.3</ecNumber>
    </recommendedName>
</protein>
<dbReference type="Gene3D" id="3.30.1490.50">
    <property type="match status" value="1"/>
</dbReference>
<keyword evidence="13" id="KW-0809">Transit peptide</keyword>
<evidence type="ECO:0000256" key="10">
    <source>
        <dbReference type="ARBA" id="ARBA00022741"/>
    </source>
</evidence>
<dbReference type="InterPro" id="IPR037013">
    <property type="entry name" value="GSH-S_sub-bd_sf"/>
</dbReference>
<dbReference type="FunFam" id="3.30.1490.50:FF:000001">
    <property type="entry name" value="Glutathione synthetase"/>
    <property type="match status" value="1"/>
</dbReference>
<keyword evidence="10 15" id="KW-0547">Nucleotide-binding</keyword>
<dbReference type="SUPFAM" id="SSF52440">
    <property type="entry name" value="PreATP-grasp domain"/>
    <property type="match status" value="1"/>
</dbReference>
<dbReference type="InterPro" id="IPR014709">
    <property type="entry name" value="Glutathione_synthase_C_euk"/>
</dbReference>
<dbReference type="GO" id="GO:0004363">
    <property type="term" value="F:glutathione synthase activity"/>
    <property type="evidence" value="ECO:0007669"/>
    <property type="project" value="UniProtKB-UniRule"/>
</dbReference>
<dbReference type="SUPFAM" id="SSF56059">
    <property type="entry name" value="Glutathione synthetase ATP-binding domain-like"/>
    <property type="match status" value="1"/>
</dbReference>
<evidence type="ECO:0000256" key="6">
    <source>
        <dbReference type="ARBA" id="ARBA00022598"/>
    </source>
</evidence>
<evidence type="ECO:0000256" key="17">
    <source>
        <dbReference type="PIRSR" id="PIRSR001558-2"/>
    </source>
</evidence>
<keyword evidence="6 15" id="KW-0436">Ligase</keyword>
<evidence type="ECO:0000256" key="1">
    <source>
        <dbReference type="ARBA" id="ARBA00004229"/>
    </source>
</evidence>
<keyword evidence="9 15" id="KW-0479">Metal-binding</keyword>
<gene>
    <name evidence="19" type="ORF">EUGRSUZ_H04452</name>
</gene>
<evidence type="ECO:0000256" key="15">
    <source>
        <dbReference type="PIRNR" id="PIRNR001558"/>
    </source>
</evidence>
<feature type="binding site" evidence="16">
    <location>
        <position position="246"/>
    </location>
    <ligand>
        <name>substrate</name>
    </ligand>
</feature>
<reference evidence="19" key="1">
    <citation type="submission" date="2013-07" db="EMBL/GenBank/DDBJ databases">
        <title>The genome of Eucalyptus grandis.</title>
        <authorList>
            <person name="Schmutz J."/>
            <person name="Hayes R."/>
            <person name="Myburg A."/>
            <person name="Tuskan G."/>
            <person name="Grattapaglia D."/>
            <person name="Rokhsar D.S."/>
        </authorList>
    </citation>
    <scope>NUCLEOTIDE SEQUENCE</scope>
    <source>
        <tissue evidence="19">Leaf extractions</tissue>
    </source>
</reference>
<dbReference type="InterPro" id="IPR014049">
    <property type="entry name" value="Glutathione_synthase_N_euk"/>
</dbReference>
<dbReference type="Gene3D" id="3.40.50.1760">
    <property type="entry name" value="Glutathione synthase, substrate-binding domain superfamily, eukaryotic"/>
    <property type="match status" value="1"/>
</dbReference>
<dbReference type="GO" id="GO:0009507">
    <property type="term" value="C:chloroplast"/>
    <property type="evidence" value="ECO:0007669"/>
    <property type="project" value="UniProtKB-SubCell"/>
</dbReference>
<dbReference type="UniPathway" id="UPA00142">
    <property type="reaction ID" value="UER00210"/>
</dbReference>
<evidence type="ECO:0000256" key="12">
    <source>
        <dbReference type="ARBA" id="ARBA00022842"/>
    </source>
</evidence>
<dbReference type="Gramene" id="KCW61747">
    <property type="protein sequence ID" value="KCW61747"/>
    <property type="gene ID" value="EUGRSUZ_H04452"/>
</dbReference>
<evidence type="ECO:0000256" key="9">
    <source>
        <dbReference type="ARBA" id="ARBA00022723"/>
    </source>
</evidence>
<feature type="binding site" evidence="16">
    <location>
        <position position="482"/>
    </location>
    <ligand>
        <name>ATP</name>
        <dbReference type="ChEBI" id="CHEBI:30616"/>
    </ligand>
</feature>
<evidence type="ECO:0000256" key="14">
    <source>
        <dbReference type="ARBA" id="ARBA00050650"/>
    </source>
</evidence>
<dbReference type="Pfam" id="PF03199">
    <property type="entry name" value="GSH_synthase"/>
    <property type="match status" value="1"/>
</dbReference>
<dbReference type="Pfam" id="PF03917">
    <property type="entry name" value="GSH_synth_ATP"/>
    <property type="match status" value="2"/>
</dbReference>
<feature type="binding site" evidence="16">
    <location>
        <position position="474"/>
    </location>
    <ligand>
        <name>substrate</name>
    </ligand>
</feature>
<dbReference type="EC" id="6.3.2.3" evidence="15"/>
<sequence>MGAVQSSPLALTTADACFIPVASALLPPRASSHVAKPRSNSFLSGRIRRVDEILEPPVSKFTSPVAQNPIFPRCLPLKCVRSEMEAKNDEAAGKPTSGFVEIDQGLIDQMVYDALVWSSLHGLVVGDRNVNRSGKVPGVGLTHAPFALLPISFPESQFREACELAPIFNELVDRVSLDGKFLQDSLSRSLLSHYGETLGLDPRRIPTNAAVSHYAEALAKAWIEFNNLKATVLVVVQTEERNMYDQHWLSSVLRERHNVRSIRKTLAEIDAEGELQPDGTLLVGGVPVAVIYFRAGYTPNDYPSESEWRARLLMEESSAIKCPSISYHLAGTKKIQQELAKPNVLERFLENKEDIAKIRKCFAGLWSLEDPHIVGKAIESPELFVMKPQREGGGNNIYGDDVRETLLRLQREGSEEDAAYILMQRIFPSISPTTLIRDGICYKDHAMSELGVYSAYLRNKENVIVNEQCGYLMRTKISSSNEGGVASGFAVLDSLYLT</sequence>
<dbReference type="PANTHER" id="PTHR11130">
    <property type="entry name" value="GLUTATHIONE SYNTHETASE"/>
    <property type="match status" value="1"/>
</dbReference>
<evidence type="ECO:0000256" key="13">
    <source>
        <dbReference type="ARBA" id="ARBA00022946"/>
    </source>
</evidence>
<dbReference type="AlphaFoldDB" id="A0A059B6A0"/>
<feature type="binding site" evidence="16">
    <location>
        <position position="476"/>
    </location>
    <ligand>
        <name>ATP</name>
        <dbReference type="ChEBI" id="CHEBI:30616"/>
    </ligand>
</feature>
<dbReference type="Gene3D" id="3.30.1490.80">
    <property type="match status" value="1"/>
</dbReference>
<evidence type="ECO:0000256" key="5">
    <source>
        <dbReference type="ARBA" id="ARBA00022528"/>
    </source>
</evidence>
<feature type="binding site" evidence="16">
    <location>
        <position position="333"/>
    </location>
    <ligand>
        <name>ATP</name>
        <dbReference type="ChEBI" id="CHEBI:30616"/>
    </ligand>
</feature>
<dbReference type="InterPro" id="IPR014042">
    <property type="entry name" value="Glutathione_synthase_a-hlx"/>
</dbReference>
<dbReference type="GO" id="GO:0043295">
    <property type="term" value="F:glutathione binding"/>
    <property type="evidence" value="ECO:0007669"/>
    <property type="project" value="UniProtKB-UniRule"/>
</dbReference>
<comment type="cofactor">
    <cofactor evidence="15 17">
        <name>Mg(2+)</name>
        <dbReference type="ChEBI" id="CHEBI:18420"/>
    </cofactor>
    <text evidence="15 17">Binds 1 Mg(2+) ion per subunit.</text>
</comment>
<dbReference type="FunFam" id="3.40.50.1760:FF:000002">
    <property type="entry name" value="Glutathione synthetase"/>
    <property type="match status" value="1"/>
</dbReference>